<dbReference type="FunFam" id="1.10.630.10:FF:000182">
    <property type="entry name" value="Cytochrome P450 3A4"/>
    <property type="match status" value="1"/>
</dbReference>
<reference evidence="16" key="1">
    <citation type="journal article" date="2008" name="Nat. Genet.">
        <title>The Pristionchus pacificus genome provides a unique perspective on nematode lifestyle and parasitism.</title>
        <authorList>
            <person name="Dieterich C."/>
            <person name="Clifton S.W."/>
            <person name="Schuster L.N."/>
            <person name="Chinwalla A."/>
            <person name="Delehaunty K."/>
            <person name="Dinkelacker I."/>
            <person name="Fulton L."/>
            <person name="Fulton R."/>
            <person name="Godfrey J."/>
            <person name="Minx P."/>
            <person name="Mitreva M."/>
            <person name="Roeseler W."/>
            <person name="Tian H."/>
            <person name="Witte H."/>
            <person name="Yang S.P."/>
            <person name="Wilson R.K."/>
            <person name="Sommer R.J."/>
        </authorList>
    </citation>
    <scope>NUCLEOTIDE SEQUENCE [LARGE SCALE GENOMIC DNA]</scope>
    <source>
        <strain evidence="16">PS312</strain>
    </source>
</reference>
<dbReference type="CDD" id="cd11055">
    <property type="entry name" value="CYP3A-like"/>
    <property type="match status" value="2"/>
</dbReference>
<keyword evidence="10 13" id="KW-0472">Membrane</keyword>
<evidence type="ECO:0000256" key="8">
    <source>
        <dbReference type="ARBA" id="ARBA00023004"/>
    </source>
</evidence>
<feature type="signal peptide" evidence="14">
    <location>
        <begin position="1"/>
        <end position="16"/>
    </location>
</feature>
<dbReference type="InterPro" id="IPR050476">
    <property type="entry name" value="Insect_CytP450_Detox"/>
</dbReference>
<dbReference type="GO" id="GO:0020037">
    <property type="term" value="F:heme binding"/>
    <property type="evidence" value="ECO:0007669"/>
    <property type="project" value="InterPro"/>
</dbReference>
<comment type="similarity">
    <text evidence="3">Belongs to the cytochrome P450 family.</text>
</comment>
<feature type="region of interest" description="Disordered" evidence="12">
    <location>
        <begin position="985"/>
        <end position="1007"/>
    </location>
</feature>
<evidence type="ECO:0000256" key="14">
    <source>
        <dbReference type="SAM" id="SignalP"/>
    </source>
</evidence>
<keyword evidence="13" id="KW-0812">Transmembrane</keyword>
<evidence type="ECO:0000256" key="13">
    <source>
        <dbReference type="SAM" id="Phobius"/>
    </source>
</evidence>
<accession>A0A8R1YBH4</accession>
<keyword evidence="4 11" id="KW-0349">Heme</keyword>
<dbReference type="PROSITE" id="PS00086">
    <property type="entry name" value="CYTOCHROME_P450"/>
    <property type="match status" value="2"/>
</dbReference>
<evidence type="ECO:0000256" key="6">
    <source>
        <dbReference type="ARBA" id="ARBA00022824"/>
    </source>
</evidence>
<evidence type="ECO:0000313" key="15">
    <source>
        <dbReference type="EnsemblMetazoa" id="PPA16867.1"/>
    </source>
</evidence>
<keyword evidence="6" id="KW-0256">Endoplasmic reticulum</keyword>
<dbReference type="Gene3D" id="1.10.630.10">
    <property type="entry name" value="Cytochrome P450"/>
    <property type="match status" value="2"/>
</dbReference>
<dbReference type="EnsemblMetazoa" id="PPA16867.1">
    <property type="protein sequence ID" value="PPA16867.1"/>
    <property type="gene ID" value="WBGene00106421"/>
</dbReference>
<keyword evidence="9" id="KW-0503">Monooxygenase</keyword>
<dbReference type="Gene3D" id="3.40.50.300">
    <property type="entry name" value="P-loop containing nucleotide triphosphate hydrolases"/>
    <property type="match status" value="1"/>
</dbReference>
<keyword evidence="8 11" id="KW-0408">Iron</keyword>
<name>A0A2A6BIZ6_PRIPA</name>
<dbReference type="SUPFAM" id="SSF52540">
    <property type="entry name" value="P-loop containing nucleoside triphosphate hydrolases"/>
    <property type="match status" value="1"/>
</dbReference>
<dbReference type="InterPro" id="IPR036396">
    <property type="entry name" value="Cyt_P450_sf"/>
</dbReference>
<reference evidence="15" key="2">
    <citation type="submission" date="2022-06" db="UniProtKB">
        <authorList>
            <consortium name="EnsemblMetazoa"/>
        </authorList>
    </citation>
    <scope>IDENTIFICATION</scope>
    <source>
        <strain evidence="15">PS312</strain>
    </source>
</reference>
<proteinExistence type="inferred from homology"/>
<dbReference type="InterPro" id="IPR027417">
    <property type="entry name" value="P-loop_NTPase"/>
</dbReference>
<dbReference type="PANTHER" id="PTHR24292">
    <property type="entry name" value="CYTOCHROME P450"/>
    <property type="match status" value="1"/>
</dbReference>
<evidence type="ECO:0000256" key="11">
    <source>
        <dbReference type="PIRSR" id="PIRSR602401-1"/>
    </source>
</evidence>
<keyword evidence="5 11" id="KW-0479">Metal-binding</keyword>
<accession>A0A2A6BIZ6</accession>
<dbReference type="Proteomes" id="UP000005239">
    <property type="component" value="Unassembled WGS sequence"/>
</dbReference>
<keyword evidence="14" id="KW-0732">Signal</keyword>
<evidence type="ECO:0000256" key="5">
    <source>
        <dbReference type="ARBA" id="ARBA00022723"/>
    </source>
</evidence>
<evidence type="ECO:0000256" key="10">
    <source>
        <dbReference type="ARBA" id="ARBA00023136"/>
    </source>
</evidence>
<evidence type="ECO:0000256" key="2">
    <source>
        <dbReference type="ARBA" id="ARBA00004586"/>
    </source>
</evidence>
<dbReference type="GO" id="GO:0016705">
    <property type="term" value="F:oxidoreductase activity, acting on paired donors, with incorporation or reduction of molecular oxygen"/>
    <property type="evidence" value="ECO:0007669"/>
    <property type="project" value="InterPro"/>
</dbReference>
<gene>
    <name evidence="15" type="primary">WBGene00106421</name>
</gene>
<feature type="binding site" description="axial binding residue" evidence="11">
    <location>
        <position position="936"/>
    </location>
    <ligand>
        <name>heme</name>
        <dbReference type="ChEBI" id="CHEBI:30413"/>
    </ligand>
    <ligandPart>
        <name>Fe</name>
        <dbReference type="ChEBI" id="CHEBI:18248"/>
    </ligandPart>
</feature>
<evidence type="ECO:0000256" key="3">
    <source>
        <dbReference type="ARBA" id="ARBA00010617"/>
    </source>
</evidence>
<keyword evidence="7" id="KW-0560">Oxidoreductase</keyword>
<feature type="compositionally biased region" description="Low complexity" evidence="12">
    <location>
        <begin position="985"/>
        <end position="998"/>
    </location>
</feature>
<organism evidence="15 16">
    <name type="scientific">Pristionchus pacificus</name>
    <name type="common">Parasitic nematode worm</name>
    <dbReference type="NCBI Taxonomy" id="54126"/>
    <lineage>
        <taxon>Eukaryota</taxon>
        <taxon>Metazoa</taxon>
        <taxon>Ecdysozoa</taxon>
        <taxon>Nematoda</taxon>
        <taxon>Chromadorea</taxon>
        <taxon>Rhabditida</taxon>
        <taxon>Rhabditina</taxon>
        <taxon>Diplogasteromorpha</taxon>
        <taxon>Diplogasteroidea</taxon>
        <taxon>Neodiplogasteridae</taxon>
        <taxon>Pristionchus</taxon>
    </lineage>
</organism>
<dbReference type="GO" id="GO:0005506">
    <property type="term" value="F:iron ion binding"/>
    <property type="evidence" value="ECO:0007669"/>
    <property type="project" value="InterPro"/>
</dbReference>
<dbReference type="PRINTS" id="PR00463">
    <property type="entry name" value="EP450I"/>
</dbReference>
<dbReference type="PRINTS" id="PR00385">
    <property type="entry name" value="P450"/>
</dbReference>
<evidence type="ECO:0000313" key="16">
    <source>
        <dbReference type="Proteomes" id="UP000005239"/>
    </source>
</evidence>
<dbReference type="InterPro" id="IPR002401">
    <property type="entry name" value="Cyt_P450_E_grp-I"/>
</dbReference>
<sequence>MIYLLVLAYLLFLLYRHWDDKKNYWSRRGIKGPKAEIGFGNINSLRDFNRPRSLVIRDWTKEYGKVYGFHDGYRKILVISDLEMMNEMLVKKFDHFTSRIRFPMQGEEDTPKTNLVESRGIHWKRLRALASYAFTNKALRHIEKTVEDSSLMMIEELKKREGEVNMLDFYQEFTLDVISKIALGQKDVKMFNNPLMELCRQIFSSPQATIIGTMLLTMPIVKKPLIFTLGKLARFRKHPYLNLLRDVEKAVEQRKKDRDSGSPSSGDFIDIFLDSEVESSQIESVGESKVSRKLVFDEIVSQCIVMLLAGFETTANSLSYLTHFLANHPDVQEKIHEEIESVCPNDSIEYEELAELKYTEAAIKESLRFYPLASFVVSRECQKEIALGGIQLQKGDNILTDTWSMHMDKEIWGEDAEEFRPERWLEESSRPRVAFQSFGEGPRMCIGMRLAFMEEKTAIAHILKNFIIKKTINTNPIKLVGSMTVAPERIDIMIGAIVVVAALALYIYIYYEKSRHYWSNKKIPGPPSQFLTGNLKELWYTETPRVLVMRDWTKKYGKVYGMHEGQRKVLVVSDLDMLNEILVKKFDSFHARMPFPLQRPEEGSKTHIIEAKGARWKRLRTLGTFGFTNKALKQMRDTVEESSLLVVRNLEMKMENEINMLEYFQEYTMDIICKIALGQKDVEMFNNKYLQICKDVFMSPINNILNVIPSAFPFIQTPLFNFIEFAGKHLKIPFVELMLDLEEAVAERKKQREAGQESSSDDFIDIFLDAEIDGGENDDVGSRRLVFDEIVSQCMVMLLAGFETTSNSLSYLTHFLANHPDVQEKLRDEIDRECNGESVEYDSLVNLKYTEAVIRESLRHYPLASFVVNRECVKATQVCGHQLEKGDMIMTDTWSLHMDKEIWGDDAEDFRPERWLEESSRPRVAFQSFGEGPRMCIGMRLAYMEEKIILAHLMKNFTIRKSENTNPLQLVGPLTVSPERVMNSLPASSFSPSSLQSSPPLPTTRLSCHHLPYQNSDPDEEPINEKFVARLKDIDGEVKNSRDKGLDTLGLDNKVNVGFIGFSGSGRTTLIRSILGCPFSLNEKGETIVDKRSTFKKSRSVHFSETVSNQVVPFYFRHLTSIVLWEISYPFDALFNSGDEQKRMERREEKLRNFFIDQHLSKFCLLFVCVDGEEPREEDIVFARVARLHGTEVIFLKTKSDSLVSSVSSQEEASSLLSREKIIFESKLASMAVDLTGTKTFFVSSRTIPSLISESNDERIIAFRQLELLPRRITINDIEGRRHTMEGNTVEGEREHTRIIKLEEEELMRFILDQLSNIPVSGRTL</sequence>
<evidence type="ECO:0000256" key="12">
    <source>
        <dbReference type="SAM" id="MobiDB-lite"/>
    </source>
</evidence>
<dbReference type="Pfam" id="PF00067">
    <property type="entry name" value="p450"/>
    <property type="match status" value="2"/>
</dbReference>
<feature type="chain" id="PRO_5044254689" evidence="14">
    <location>
        <begin position="17"/>
        <end position="1325"/>
    </location>
</feature>
<evidence type="ECO:0000256" key="1">
    <source>
        <dbReference type="ARBA" id="ARBA00001971"/>
    </source>
</evidence>
<protein>
    <submittedName>
        <fullName evidence="15">Cytochrome P450</fullName>
    </submittedName>
</protein>
<dbReference type="InterPro" id="IPR001128">
    <property type="entry name" value="Cyt_P450"/>
</dbReference>
<evidence type="ECO:0000256" key="9">
    <source>
        <dbReference type="ARBA" id="ARBA00023033"/>
    </source>
</evidence>
<dbReference type="PANTHER" id="PTHR24292:SF102">
    <property type="entry name" value="CYTOCHROME P450 FAMILY-RELATED"/>
    <property type="match status" value="1"/>
</dbReference>
<comment type="subcellular location">
    <subcellularLocation>
        <location evidence="2">Endoplasmic reticulum membrane</location>
    </subcellularLocation>
</comment>
<dbReference type="SUPFAM" id="SSF48264">
    <property type="entry name" value="Cytochrome P450"/>
    <property type="match status" value="2"/>
</dbReference>
<evidence type="ECO:0000256" key="4">
    <source>
        <dbReference type="ARBA" id="ARBA00022617"/>
    </source>
</evidence>
<keyword evidence="13" id="KW-1133">Transmembrane helix</keyword>
<feature type="transmembrane region" description="Helical" evidence="13">
    <location>
        <begin position="492"/>
        <end position="511"/>
    </location>
</feature>
<dbReference type="GO" id="GO:0005789">
    <property type="term" value="C:endoplasmic reticulum membrane"/>
    <property type="evidence" value="ECO:0007669"/>
    <property type="project" value="UniProtKB-SubCell"/>
</dbReference>
<dbReference type="FunFam" id="1.10.630.10:FF:000003">
    <property type="entry name" value="cytochrome P450 3A12-like isoform X2"/>
    <property type="match status" value="1"/>
</dbReference>
<dbReference type="GO" id="GO:0004497">
    <property type="term" value="F:monooxygenase activity"/>
    <property type="evidence" value="ECO:0007669"/>
    <property type="project" value="UniProtKB-KW"/>
</dbReference>
<comment type="cofactor">
    <cofactor evidence="1 11">
        <name>heme</name>
        <dbReference type="ChEBI" id="CHEBI:30413"/>
    </cofactor>
</comment>
<evidence type="ECO:0000256" key="7">
    <source>
        <dbReference type="ARBA" id="ARBA00023002"/>
    </source>
</evidence>
<keyword evidence="16" id="KW-1185">Reference proteome</keyword>
<dbReference type="InterPro" id="IPR017972">
    <property type="entry name" value="Cyt_P450_CS"/>
</dbReference>